<dbReference type="InterPro" id="IPR000700">
    <property type="entry name" value="PAS-assoc_C"/>
</dbReference>
<reference evidence="10" key="1">
    <citation type="journal article" date="2019" name="Int. J. Syst. Evol. Microbiol.">
        <title>The Global Catalogue of Microorganisms (GCM) 10K type strain sequencing project: providing services to taxonomists for standard genome sequencing and annotation.</title>
        <authorList>
            <consortium name="The Broad Institute Genomics Platform"/>
            <consortium name="The Broad Institute Genome Sequencing Center for Infectious Disease"/>
            <person name="Wu L."/>
            <person name="Ma J."/>
        </authorList>
    </citation>
    <scope>NUCLEOTIDE SEQUENCE [LARGE SCALE GENOMIC DNA]</scope>
    <source>
        <strain evidence="10">CCUG 62221</strain>
    </source>
</reference>
<dbReference type="PROSITE" id="PS50113">
    <property type="entry name" value="PAC"/>
    <property type="match status" value="1"/>
</dbReference>
<dbReference type="InterPro" id="IPR003594">
    <property type="entry name" value="HATPase_dom"/>
</dbReference>
<feature type="domain" description="PAC" evidence="8">
    <location>
        <begin position="232"/>
        <end position="284"/>
    </location>
</feature>
<dbReference type="InterPro" id="IPR004358">
    <property type="entry name" value="Sig_transdc_His_kin-like_C"/>
</dbReference>
<feature type="domain" description="PAS" evidence="7">
    <location>
        <begin position="158"/>
        <end position="228"/>
    </location>
</feature>
<dbReference type="InterPro" id="IPR052162">
    <property type="entry name" value="Sensor_kinase/Photoreceptor"/>
</dbReference>
<dbReference type="SMART" id="SM00086">
    <property type="entry name" value="PAC"/>
    <property type="match status" value="1"/>
</dbReference>
<dbReference type="Pfam" id="PF02518">
    <property type="entry name" value="HATPase_c"/>
    <property type="match status" value="1"/>
</dbReference>
<dbReference type="SMART" id="SM00091">
    <property type="entry name" value="PAS"/>
    <property type="match status" value="2"/>
</dbReference>
<dbReference type="Gene3D" id="3.30.450.20">
    <property type="entry name" value="PAS domain"/>
    <property type="match status" value="2"/>
</dbReference>
<sequence length="528" mass="60077">MKSSPSYQELVSLITKLQKKLEISKSEFFSQKEHTYHSLFENMSEGFARCQILYKNNKPIDFIYLEVNKAFEKLTGLKNVVGKPISEILPNHIDENSTLFNMYERVSRTGISEKIETFVPSLEMWFSISAYSSEKGQFLVIFDNITERKKIQESLKYSEAQFRGLFIQSHVGTAIVGLDKRFIKVNESLCNFLGYTENEMLGKTITEFTHPEDTEIGIEDMKRIVKGELSFSKAQKRYLKKDGTIAWGEITISIVKNESKKPLYFLPIIQDITERKNTELLIRENERKLKNLNDTKDKLFSIIAHDLRSPFNSILGFSELLIEHSQDFEIDKSEKFLEIINSSAKNALSLLNNLLHWAKTQTGQISNKPQIVSLAPIINNVVALSCSNAKAKNIKLKYKQPSVIEAYTDVNMLKVVLRNLISNAIKFTNVNGKIDIFTIQNENHIEIKVSDNGVGMPKETQQKLFNINPTIVKDGTAAEKGTGLGLILCKEFVEKLNGKIWVESELGIGSSFIFTLPIKKVESINFNS</sequence>
<dbReference type="CDD" id="cd00075">
    <property type="entry name" value="HATPase"/>
    <property type="match status" value="1"/>
</dbReference>
<evidence type="ECO:0000256" key="1">
    <source>
        <dbReference type="ARBA" id="ARBA00000085"/>
    </source>
</evidence>
<dbReference type="Gene3D" id="1.10.287.130">
    <property type="match status" value="1"/>
</dbReference>
<evidence type="ECO:0000259" key="8">
    <source>
        <dbReference type="PROSITE" id="PS50113"/>
    </source>
</evidence>
<keyword evidence="5" id="KW-0418">Kinase</keyword>
<evidence type="ECO:0000256" key="3">
    <source>
        <dbReference type="ARBA" id="ARBA00022553"/>
    </source>
</evidence>
<feature type="domain" description="Histidine kinase" evidence="6">
    <location>
        <begin position="302"/>
        <end position="520"/>
    </location>
</feature>
<dbReference type="PROSITE" id="PS50109">
    <property type="entry name" value="HIS_KIN"/>
    <property type="match status" value="1"/>
</dbReference>
<evidence type="ECO:0000256" key="2">
    <source>
        <dbReference type="ARBA" id="ARBA00012438"/>
    </source>
</evidence>
<dbReference type="PANTHER" id="PTHR43304:SF1">
    <property type="entry name" value="PAC DOMAIN-CONTAINING PROTEIN"/>
    <property type="match status" value="1"/>
</dbReference>
<evidence type="ECO:0000256" key="4">
    <source>
        <dbReference type="ARBA" id="ARBA00022679"/>
    </source>
</evidence>
<dbReference type="Pfam" id="PF13188">
    <property type="entry name" value="PAS_8"/>
    <property type="match status" value="1"/>
</dbReference>
<dbReference type="SUPFAM" id="SSF55785">
    <property type="entry name" value="PYP-like sensor domain (PAS domain)"/>
    <property type="match status" value="2"/>
</dbReference>
<dbReference type="CDD" id="cd00082">
    <property type="entry name" value="HisKA"/>
    <property type="match status" value="1"/>
</dbReference>
<dbReference type="Gene3D" id="3.30.565.10">
    <property type="entry name" value="Histidine kinase-like ATPase, C-terminal domain"/>
    <property type="match status" value="1"/>
</dbReference>
<evidence type="ECO:0000259" key="6">
    <source>
        <dbReference type="PROSITE" id="PS50109"/>
    </source>
</evidence>
<gene>
    <name evidence="9" type="ORF">ACFQ5N_14220</name>
</gene>
<organism evidence="9 10">
    <name type="scientific">Lutibacter holmesii</name>
    <dbReference type="NCBI Taxonomy" id="1137985"/>
    <lineage>
        <taxon>Bacteria</taxon>
        <taxon>Pseudomonadati</taxon>
        <taxon>Bacteroidota</taxon>
        <taxon>Flavobacteriia</taxon>
        <taxon>Flavobacteriales</taxon>
        <taxon>Flavobacteriaceae</taxon>
        <taxon>Lutibacter</taxon>
    </lineage>
</organism>
<comment type="catalytic activity">
    <reaction evidence="1">
        <text>ATP + protein L-histidine = ADP + protein N-phospho-L-histidine.</text>
        <dbReference type="EC" id="2.7.13.3"/>
    </reaction>
</comment>
<name>A0ABW3WUM3_9FLAO</name>
<dbReference type="Pfam" id="PF13426">
    <property type="entry name" value="PAS_9"/>
    <property type="match status" value="1"/>
</dbReference>
<dbReference type="InterPro" id="IPR000014">
    <property type="entry name" value="PAS"/>
</dbReference>
<accession>A0ABW3WUM3</accession>
<dbReference type="EMBL" id="JBHTMV010000013">
    <property type="protein sequence ID" value="MFD1294996.1"/>
    <property type="molecule type" value="Genomic_DNA"/>
</dbReference>
<dbReference type="PRINTS" id="PR00344">
    <property type="entry name" value="BCTRLSENSOR"/>
</dbReference>
<dbReference type="InterPro" id="IPR001610">
    <property type="entry name" value="PAC"/>
</dbReference>
<dbReference type="InterPro" id="IPR003661">
    <property type="entry name" value="HisK_dim/P_dom"/>
</dbReference>
<dbReference type="InterPro" id="IPR005467">
    <property type="entry name" value="His_kinase_dom"/>
</dbReference>
<dbReference type="SMART" id="SM00387">
    <property type="entry name" value="HATPase_c"/>
    <property type="match status" value="1"/>
</dbReference>
<dbReference type="CDD" id="cd00130">
    <property type="entry name" value="PAS"/>
    <property type="match status" value="1"/>
</dbReference>
<keyword evidence="10" id="KW-1185">Reference proteome</keyword>
<dbReference type="RefSeq" id="WP_386810450.1">
    <property type="nucleotide sequence ID" value="NZ_JBHTMV010000013.1"/>
</dbReference>
<dbReference type="SUPFAM" id="SSF55874">
    <property type="entry name" value="ATPase domain of HSP90 chaperone/DNA topoisomerase II/histidine kinase"/>
    <property type="match status" value="1"/>
</dbReference>
<comment type="caution">
    <text evidence="9">The sequence shown here is derived from an EMBL/GenBank/DDBJ whole genome shotgun (WGS) entry which is preliminary data.</text>
</comment>
<dbReference type="InterPro" id="IPR035965">
    <property type="entry name" value="PAS-like_dom_sf"/>
</dbReference>
<dbReference type="SUPFAM" id="SSF47384">
    <property type="entry name" value="Homodimeric domain of signal transducing histidine kinase"/>
    <property type="match status" value="1"/>
</dbReference>
<dbReference type="SMART" id="SM00388">
    <property type="entry name" value="HisKA"/>
    <property type="match status" value="1"/>
</dbReference>
<dbReference type="Pfam" id="PF00512">
    <property type="entry name" value="HisKA"/>
    <property type="match status" value="1"/>
</dbReference>
<evidence type="ECO:0000313" key="9">
    <source>
        <dbReference type="EMBL" id="MFD1294996.1"/>
    </source>
</evidence>
<dbReference type="Proteomes" id="UP001597241">
    <property type="component" value="Unassembled WGS sequence"/>
</dbReference>
<dbReference type="InterPro" id="IPR036890">
    <property type="entry name" value="HATPase_C_sf"/>
</dbReference>
<keyword evidence="3" id="KW-0597">Phosphoprotein</keyword>
<evidence type="ECO:0000259" key="7">
    <source>
        <dbReference type="PROSITE" id="PS50112"/>
    </source>
</evidence>
<dbReference type="EC" id="2.7.13.3" evidence="2"/>
<proteinExistence type="predicted"/>
<evidence type="ECO:0000313" key="10">
    <source>
        <dbReference type="Proteomes" id="UP001597241"/>
    </source>
</evidence>
<dbReference type="PROSITE" id="PS50112">
    <property type="entry name" value="PAS"/>
    <property type="match status" value="1"/>
</dbReference>
<evidence type="ECO:0000256" key="5">
    <source>
        <dbReference type="ARBA" id="ARBA00022777"/>
    </source>
</evidence>
<dbReference type="NCBIfam" id="TIGR00229">
    <property type="entry name" value="sensory_box"/>
    <property type="match status" value="1"/>
</dbReference>
<protein>
    <recommendedName>
        <fullName evidence="2">histidine kinase</fullName>
        <ecNumber evidence="2">2.7.13.3</ecNumber>
    </recommendedName>
</protein>
<dbReference type="PANTHER" id="PTHR43304">
    <property type="entry name" value="PHYTOCHROME-LIKE PROTEIN CPH1"/>
    <property type="match status" value="1"/>
</dbReference>
<dbReference type="InterPro" id="IPR036097">
    <property type="entry name" value="HisK_dim/P_sf"/>
</dbReference>
<keyword evidence="4" id="KW-0808">Transferase</keyword>